<dbReference type="InterPro" id="IPR035901">
    <property type="entry name" value="GIY-YIG_endonuc_sf"/>
</dbReference>
<evidence type="ECO:0000313" key="1">
    <source>
        <dbReference type="EMBL" id="XAG67138.1"/>
    </source>
</evidence>
<dbReference type="SUPFAM" id="SSF82771">
    <property type="entry name" value="GIY-YIG endonuclease"/>
    <property type="match status" value="1"/>
</dbReference>
<proteinExistence type="predicted"/>
<dbReference type="CDD" id="cd10451">
    <property type="entry name" value="GIY-YIG_LuxR_like"/>
    <property type="match status" value="1"/>
</dbReference>
<accession>A0AAU6TZ51</accession>
<name>A0AAU6TZ51_UNCXX</name>
<dbReference type="Gene3D" id="3.40.1440.10">
    <property type="entry name" value="GIY-YIG endonuclease"/>
    <property type="match status" value="1"/>
</dbReference>
<organism evidence="1">
    <name type="scientific">bacterium 19GA11TI05</name>
    <dbReference type="NCBI Taxonomy" id="2920688"/>
    <lineage>
        <taxon>Bacteria</taxon>
    </lineage>
</organism>
<dbReference type="AlphaFoldDB" id="A0AAU6TZ51"/>
<sequence>MITDLNKKNAKQEFKDSPSAAGVYLIRNTITNMQLLLSAQNARGALNRHQFELRYHQHRNRRMQAEWNEYGEAAFEFILLKNVKPDEKNIKEALSNMLDEYKQQYGSSDSNTWY</sequence>
<gene>
    <name evidence="1" type="ORF">MRM81_09030</name>
</gene>
<dbReference type="EMBL" id="CP095362">
    <property type="protein sequence ID" value="XAG67138.1"/>
    <property type="molecule type" value="Genomic_DNA"/>
</dbReference>
<reference evidence="1" key="1">
    <citation type="submission" date="2022-03" db="EMBL/GenBank/DDBJ databases">
        <title>Sea Food Isolates.</title>
        <authorList>
            <person name="Li c."/>
        </authorList>
    </citation>
    <scope>NUCLEOTIDE SEQUENCE</scope>
    <source>
        <strain evidence="1">19GA11TI05</strain>
    </source>
</reference>
<protein>
    <submittedName>
        <fullName evidence="1">GIY-YIG nuclease family protein</fullName>
    </submittedName>
</protein>